<feature type="domain" description="RNase H type-1" evidence="1">
    <location>
        <begin position="355"/>
        <end position="476"/>
    </location>
</feature>
<dbReference type="AlphaFoldDB" id="A0A7J6EW92"/>
<dbReference type="GO" id="GO:0004523">
    <property type="term" value="F:RNA-DNA hybrid ribonuclease activity"/>
    <property type="evidence" value="ECO:0007669"/>
    <property type="project" value="InterPro"/>
</dbReference>
<dbReference type="Pfam" id="PF13456">
    <property type="entry name" value="RVT_3"/>
    <property type="match status" value="1"/>
</dbReference>
<reference evidence="2 3" key="1">
    <citation type="journal article" date="2020" name="bioRxiv">
        <title>Sequence and annotation of 42 cannabis genomes reveals extensive copy number variation in cannabinoid synthesis and pathogen resistance genes.</title>
        <authorList>
            <person name="Mckernan K.J."/>
            <person name="Helbert Y."/>
            <person name="Kane L.T."/>
            <person name="Ebling H."/>
            <person name="Zhang L."/>
            <person name="Liu B."/>
            <person name="Eaton Z."/>
            <person name="Mclaughlin S."/>
            <person name="Kingan S."/>
            <person name="Baybayan P."/>
            <person name="Concepcion G."/>
            <person name="Jordan M."/>
            <person name="Riva A."/>
            <person name="Barbazuk W."/>
            <person name="Harkins T."/>
        </authorList>
    </citation>
    <scope>NUCLEOTIDE SEQUENCE [LARGE SCALE GENOMIC DNA]</scope>
    <source>
        <strain evidence="3">cv. Jamaican Lion 4</strain>
        <tissue evidence="2">Leaf</tissue>
    </source>
</reference>
<dbReference type="InterPro" id="IPR002156">
    <property type="entry name" value="RNaseH_domain"/>
</dbReference>
<sequence length="480" mass="55179">MLDKINCIKFHVHHRWHRQTWWPFSMPYLQPFLSSENQASTLNYLVCYRSQTSTVPTPQTQNVNLDLVSMLDWNYLEGSQHLQKPILYLYHPMVQLSQQTEFHTPIRNQILLRTESFQATYEQREHRKDAQLLMLTSLSYAMMLVVSKTQPKVEYNTLTLNKLKDQLKNELDDQEQDPLCSLCTTKSQTFQDHYEIPNPEVQLETRAAQNVKERYSFPPNLSGCTKSNFKMLTTDEVENSDRLGVFSATLMLYQDTINDILSLPPPDLSQPDSYFWQHSPSGHYSVKTGYHCWNARNATVFRNQDSRPMRIEQEAQDYLDFYQAAQDKRRTQTQSTTDLNLLAWEPPPVGTLKLNTDAAISTHQNRTGGGALVRDHTGKVLAATTFNRMGQMQPQVAEGWVLLEGLKWSRDNGLNIQHIEVDCKSLLTDLQSTNENLSSYGTIINAIRRMLSSLPTVTLHHTRRQGNTAAHNLAQMSIGV</sequence>
<evidence type="ECO:0000313" key="2">
    <source>
        <dbReference type="EMBL" id="KAF4362586.1"/>
    </source>
</evidence>
<organism evidence="2 3">
    <name type="scientific">Cannabis sativa</name>
    <name type="common">Hemp</name>
    <name type="synonym">Marijuana</name>
    <dbReference type="NCBI Taxonomy" id="3483"/>
    <lineage>
        <taxon>Eukaryota</taxon>
        <taxon>Viridiplantae</taxon>
        <taxon>Streptophyta</taxon>
        <taxon>Embryophyta</taxon>
        <taxon>Tracheophyta</taxon>
        <taxon>Spermatophyta</taxon>
        <taxon>Magnoliopsida</taxon>
        <taxon>eudicotyledons</taxon>
        <taxon>Gunneridae</taxon>
        <taxon>Pentapetalae</taxon>
        <taxon>rosids</taxon>
        <taxon>fabids</taxon>
        <taxon>Rosales</taxon>
        <taxon>Cannabaceae</taxon>
        <taxon>Cannabis</taxon>
    </lineage>
</organism>
<dbReference type="SUPFAM" id="SSF53098">
    <property type="entry name" value="Ribonuclease H-like"/>
    <property type="match status" value="1"/>
</dbReference>
<dbReference type="InterPro" id="IPR044730">
    <property type="entry name" value="RNase_H-like_dom_plant"/>
</dbReference>
<dbReference type="InterPro" id="IPR052929">
    <property type="entry name" value="RNase_H-like_EbsB-rel"/>
</dbReference>
<dbReference type="InterPro" id="IPR012337">
    <property type="entry name" value="RNaseH-like_sf"/>
</dbReference>
<name>A0A7J6EW92_CANSA</name>
<gene>
    <name evidence="2" type="ORF">F8388_011413</name>
</gene>
<dbReference type="EMBL" id="JAATIP010000182">
    <property type="protein sequence ID" value="KAF4362586.1"/>
    <property type="molecule type" value="Genomic_DNA"/>
</dbReference>
<evidence type="ECO:0000313" key="3">
    <source>
        <dbReference type="Proteomes" id="UP000525078"/>
    </source>
</evidence>
<evidence type="ECO:0000259" key="1">
    <source>
        <dbReference type="Pfam" id="PF13456"/>
    </source>
</evidence>
<dbReference type="PANTHER" id="PTHR47074:SF48">
    <property type="entry name" value="POLYNUCLEOTIDYL TRANSFERASE, RIBONUCLEASE H-LIKE SUPERFAMILY PROTEIN"/>
    <property type="match status" value="1"/>
</dbReference>
<dbReference type="PANTHER" id="PTHR47074">
    <property type="entry name" value="BNAC02G40300D PROTEIN"/>
    <property type="match status" value="1"/>
</dbReference>
<dbReference type="GO" id="GO:0003676">
    <property type="term" value="F:nucleic acid binding"/>
    <property type="evidence" value="ECO:0007669"/>
    <property type="project" value="InterPro"/>
</dbReference>
<proteinExistence type="predicted"/>
<dbReference type="CDD" id="cd06222">
    <property type="entry name" value="RNase_H_like"/>
    <property type="match status" value="1"/>
</dbReference>
<accession>A0A7J6EW92</accession>
<comment type="caution">
    <text evidence="2">The sequence shown here is derived from an EMBL/GenBank/DDBJ whole genome shotgun (WGS) entry which is preliminary data.</text>
</comment>
<dbReference type="Proteomes" id="UP000525078">
    <property type="component" value="Unassembled WGS sequence"/>
</dbReference>
<protein>
    <recommendedName>
        <fullName evidence="1">RNase H type-1 domain-containing protein</fullName>
    </recommendedName>
</protein>
<dbReference type="InterPro" id="IPR036397">
    <property type="entry name" value="RNaseH_sf"/>
</dbReference>
<dbReference type="Gene3D" id="3.30.420.10">
    <property type="entry name" value="Ribonuclease H-like superfamily/Ribonuclease H"/>
    <property type="match status" value="1"/>
</dbReference>